<dbReference type="RefSeq" id="WP_264487639.1">
    <property type="nucleotide sequence ID" value="NZ_JAPDDT010000005.1"/>
</dbReference>
<reference evidence="1 2" key="1">
    <citation type="submission" date="2022-10" db="EMBL/GenBank/DDBJ databases">
        <title>Luteolibacter arcticus strain CCTCC AB 2014275, whole genome shotgun sequencing project.</title>
        <authorList>
            <person name="Zhao G."/>
            <person name="Shen L."/>
        </authorList>
    </citation>
    <scope>NUCLEOTIDE SEQUENCE [LARGE SCALE GENOMIC DNA]</scope>
    <source>
        <strain evidence="1 2">CCTCC AB 2014275</strain>
    </source>
</reference>
<accession>A0ABT3GJ31</accession>
<name>A0ABT3GJ31_9BACT</name>
<proteinExistence type="predicted"/>
<organism evidence="1 2">
    <name type="scientific">Luteolibacter arcticus</name>
    <dbReference type="NCBI Taxonomy" id="1581411"/>
    <lineage>
        <taxon>Bacteria</taxon>
        <taxon>Pseudomonadati</taxon>
        <taxon>Verrucomicrobiota</taxon>
        <taxon>Verrucomicrobiia</taxon>
        <taxon>Verrucomicrobiales</taxon>
        <taxon>Verrucomicrobiaceae</taxon>
        <taxon>Luteolibacter</taxon>
    </lineage>
</organism>
<gene>
    <name evidence="1" type="ORF">OKA05_13280</name>
</gene>
<comment type="caution">
    <text evidence="1">The sequence shown here is derived from an EMBL/GenBank/DDBJ whole genome shotgun (WGS) entry which is preliminary data.</text>
</comment>
<evidence type="ECO:0000313" key="1">
    <source>
        <dbReference type="EMBL" id="MCW1923530.1"/>
    </source>
</evidence>
<sequence length="299" mass="34472">MMKSSAVTLIHKGAMDIGVHAVATFRRHFAESHRLDIHNDGSLDEGDLAILREAAEGMEVRMVGPADRQPILRERLAEFPKIRAMLDGCGYFAKLELPMCIPRPYFYFDSDIVWLRGADSFAAPDRPNAFSTESWSWYNGVANDREWIREQIPRRVNSGFYYLSEEFPFARMESMLERGLFDPTLPYNTDQEIMAYLFPDMELYDPEDLKRSRRNVQYDFAMESCAALHFPGQMWRAHLDDIATIYGLPEKPPLKIRHQPAVPLSRGELLRMRMAVKISDSPVFGGMVNRLRAIRARFA</sequence>
<keyword evidence="2" id="KW-1185">Reference proteome</keyword>
<dbReference type="Proteomes" id="UP001320876">
    <property type="component" value="Unassembled WGS sequence"/>
</dbReference>
<dbReference type="EMBL" id="JAPDDT010000005">
    <property type="protein sequence ID" value="MCW1923530.1"/>
    <property type="molecule type" value="Genomic_DNA"/>
</dbReference>
<protein>
    <submittedName>
        <fullName evidence="1">Uncharacterized protein</fullName>
    </submittedName>
</protein>
<evidence type="ECO:0000313" key="2">
    <source>
        <dbReference type="Proteomes" id="UP001320876"/>
    </source>
</evidence>